<evidence type="ECO:0000313" key="3">
    <source>
        <dbReference type="Proteomes" id="UP000325081"/>
    </source>
</evidence>
<feature type="region of interest" description="Disordered" evidence="1">
    <location>
        <begin position="1"/>
        <end position="96"/>
    </location>
</feature>
<accession>A0A5A7PBD4</accession>
<sequence length="259" mass="27774">MSRDPSPERLLLASTSIPLAPDSLPILCPIPLDSNPTNLSRPHPFNSTSGTGPSKQRRLEEARALAPTASSGRGQKTSQRQKVKTPSRSTGGHVGRLRVPRKKIQIDEETIIMPPCSLVTAAKATTITSYLANIFPTADSNRWGMIGRNGLKMWPVDLGSVLSIRLLTVLVGLVPMLNEDLSEQNGNAELLASPAWWSDTLTKGLLRANVAQYFALPALVLARESPSDAQVQVTSFSIPPLVGPNAEAAIDPDARLPPP</sequence>
<protein>
    <submittedName>
        <fullName evidence="2">Cytidine/deoxycytidylate deaminase family protein</fullName>
    </submittedName>
</protein>
<feature type="compositionally biased region" description="Polar residues" evidence="1">
    <location>
        <begin position="68"/>
        <end position="78"/>
    </location>
</feature>
<reference evidence="3" key="1">
    <citation type="journal article" date="2019" name="Curr. Biol.">
        <title>Genome Sequence of Striga asiatica Provides Insight into the Evolution of Plant Parasitism.</title>
        <authorList>
            <person name="Yoshida S."/>
            <person name="Kim S."/>
            <person name="Wafula E.K."/>
            <person name="Tanskanen J."/>
            <person name="Kim Y.M."/>
            <person name="Honaas L."/>
            <person name="Yang Z."/>
            <person name="Spallek T."/>
            <person name="Conn C.E."/>
            <person name="Ichihashi Y."/>
            <person name="Cheong K."/>
            <person name="Cui S."/>
            <person name="Der J.P."/>
            <person name="Gundlach H."/>
            <person name="Jiao Y."/>
            <person name="Hori C."/>
            <person name="Ishida J.K."/>
            <person name="Kasahara H."/>
            <person name="Kiba T."/>
            <person name="Kim M.S."/>
            <person name="Koo N."/>
            <person name="Laohavisit A."/>
            <person name="Lee Y.H."/>
            <person name="Lumba S."/>
            <person name="McCourt P."/>
            <person name="Mortimer J.C."/>
            <person name="Mutuku J.M."/>
            <person name="Nomura T."/>
            <person name="Sasaki-Sekimoto Y."/>
            <person name="Seto Y."/>
            <person name="Wang Y."/>
            <person name="Wakatake T."/>
            <person name="Sakakibara H."/>
            <person name="Demura T."/>
            <person name="Yamaguchi S."/>
            <person name="Yoneyama K."/>
            <person name="Manabe R.I."/>
            <person name="Nelson D.C."/>
            <person name="Schulman A.H."/>
            <person name="Timko M.P."/>
            <person name="dePamphilis C.W."/>
            <person name="Choi D."/>
            <person name="Shirasu K."/>
        </authorList>
    </citation>
    <scope>NUCLEOTIDE SEQUENCE [LARGE SCALE GENOMIC DNA]</scope>
    <source>
        <strain evidence="3">cv. UVA1</strain>
    </source>
</reference>
<dbReference type="Proteomes" id="UP000325081">
    <property type="component" value="Unassembled WGS sequence"/>
</dbReference>
<name>A0A5A7PBD4_STRAF</name>
<feature type="compositionally biased region" description="Polar residues" evidence="1">
    <location>
        <begin position="34"/>
        <end position="54"/>
    </location>
</feature>
<proteinExistence type="predicted"/>
<keyword evidence="3" id="KW-1185">Reference proteome</keyword>
<evidence type="ECO:0000256" key="1">
    <source>
        <dbReference type="SAM" id="MobiDB-lite"/>
    </source>
</evidence>
<evidence type="ECO:0000313" key="2">
    <source>
        <dbReference type="EMBL" id="GER30233.1"/>
    </source>
</evidence>
<organism evidence="2 3">
    <name type="scientific">Striga asiatica</name>
    <name type="common">Asiatic witchweed</name>
    <name type="synonym">Buchnera asiatica</name>
    <dbReference type="NCBI Taxonomy" id="4170"/>
    <lineage>
        <taxon>Eukaryota</taxon>
        <taxon>Viridiplantae</taxon>
        <taxon>Streptophyta</taxon>
        <taxon>Embryophyta</taxon>
        <taxon>Tracheophyta</taxon>
        <taxon>Spermatophyta</taxon>
        <taxon>Magnoliopsida</taxon>
        <taxon>eudicotyledons</taxon>
        <taxon>Gunneridae</taxon>
        <taxon>Pentapetalae</taxon>
        <taxon>asterids</taxon>
        <taxon>lamiids</taxon>
        <taxon>Lamiales</taxon>
        <taxon>Orobanchaceae</taxon>
        <taxon>Buchnereae</taxon>
        <taxon>Striga</taxon>
    </lineage>
</organism>
<comment type="caution">
    <text evidence="2">The sequence shown here is derived from an EMBL/GenBank/DDBJ whole genome shotgun (WGS) entry which is preliminary data.</text>
</comment>
<gene>
    <name evidence="2" type="ORF">STAS_06163</name>
</gene>
<dbReference type="AlphaFoldDB" id="A0A5A7PBD4"/>
<dbReference type="EMBL" id="BKCP01004328">
    <property type="protein sequence ID" value="GER30233.1"/>
    <property type="molecule type" value="Genomic_DNA"/>
</dbReference>